<sequence length="346" mass="37394">MQAPPTTPRGGAAGDAATPPEPARQSMDPPKPRAAATKRRPSPPLLETPAKRTRGAAPATTTEEKLTGDADDARAQARQKFASQDFVQAAALFAEHAAACRDPKDASKARADEAAAWLSAGVAEPANRRAHAEKAYEATQSALALDPTHVRARLRLGKVYVLLGDLDKAREALSSLADHPDQQIARDARKAHARLSPQRNPMGSPPSTRTRLRRLAAAQHLAALGLAPEQCSTPNVKTAHRTIVARVDTKSKQPQTAATRARLRAAQEAYDTLVDGASRERYLWKFEVIGRKVDLGAKHGGAALVVDYDEPTDTHVVEYPRHRRRANLRLRPPDEAPSQTEESSVP</sequence>
<name>A0A7S4ECA9_9STRA</name>
<feature type="region of interest" description="Disordered" evidence="1">
    <location>
        <begin position="1"/>
        <end position="77"/>
    </location>
</feature>
<dbReference type="Gene3D" id="1.25.40.10">
    <property type="entry name" value="Tetratricopeptide repeat domain"/>
    <property type="match status" value="1"/>
</dbReference>
<evidence type="ECO:0000256" key="1">
    <source>
        <dbReference type="SAM" id="MobiDB-lite"/>
    </source>
</evidence>
<keyword evidence="4" id="KW-1185">Reference proteome</keyword>
<dbReference type="AlphaFoldDB" id="A0A7S4ECA9"/>
<evidence type="ECO:0008006" key="5">
    <source>
        <dbReference type="Google" id="ProtNLM"/>
    </source>
</evidence>
<reference evidence="2" key="1">
    <citation type="submission" date="2021-01" db="EMBL/GenBank/DDBJ databases">
        <authorList>
            <person name="Corre E."/>
            <person name="Pelletier E."/>
            <person name="Niang G."/>
            <person name="Scheremetjew M."/>
            <person name="Finn R."/>
            <person name="Kale V."/>
            <person name="Holt S."/>
            <person name="Cochrane G."/>
            <person name="Meng A."/>
            <person name="Brown T."/>
            <person name="Cohen L."/>
        </authorList>
    </citation>
    <scope>NUCLEOTIDE SEQUENCE</scope>
    <source>
        <strain evidence="2">CCMP1756</strain>
    </source>
</reference>
<dbReference type="EMBL" id="HBIW01021903">
    <property type="protein sequence ID" value="CAE0703459.1"/>
    <property type="molecule type" value="Transcribed_RNA"/>
</dbReference>
<feature type="compositionally biased region" description="Basic and acidic residues" evidence="1">
    <location>
        <begin position="62"/>
        <end position="75"/>
    </location>
</feature>
<reference evidence="3" key="2">
    <citation type="submission" date="2021-11" db="EMBL/GenBank/DDBJ databases">
        <authorList>
            <consortium name="Genoscope - CEA"/>
            <person name="William W."/>
        </authorList>
    </citation>
    <scope>NUCLEOTIDE SEQUENCE</scope>
</reference>
<feature type="region of interest" description="Disordered" evidence="1">
    <location>
        <begin position="323"/>
        <end position="346"/>
    </location>
</feature>
<dbReference type="SUPFAM" id="SSF48452">
    <property type="entry name" value="TPR-like"/>
    <property type="match status" value="1"/>
</dbReference>
<dbReference type="EMBL" id="CAKKNE010000004">
    <property type="protein sequence ID" value="CAH0373126.1"/>
    <property type="molecule type" value="Genomic_DNA"/>
</dbReference>
<protein>
    <recommendedName>
        <fullName evidence="5">J domain-containing protein</fullName>
    </recommendedName>
</protein>
<dbReference type="Pfam" id="PF14559">
    <property type="entry name" value="TPR_19"/>
    <property type="match status" value="1"/>
</dbReference>
<feature type="compositionally biased region" description="Polar residues" evidence="1">
    <location>
        <begin position="337"/>
        <end position="346"/>
    </location>
</feature>
<accession>A0A7S4ECA9</accession>
<dbReference type="Proteomes" id="UP000789595">
    <property type="component" value="Unassembled WGS sequence"/>
</dbReference>
<evidence type="ECO:0000313" key="2">
    <source>
        <dbReference type="EMBL" id="CAE0703459.1"/>
    </source>
</evidence>
<proteinExistence type="predicted"/>
<organism evidence="2">
    <name type="scientific">Pelagomonas calceolata</name>
    <dbReference type="NCBI Taxonomy" id="35677"/>
    <lineage>
        <taxon>Eukaryota</taxon>
        <taxon>Sar</taxon>
        <taxon>Stramenopiles</taxon>
        <taxon>Ochrophyta</taxon>
        <taxon>Pelagophyceae</taxon>
        <taxon>Pelagomonadales</taxon>
        <taxon>Pelagomonadaceae</taxon>
        <taxon>Pelagomonas</taxon>
    </lineage>
</organism>
<dbReference type="InterPro" id="IPR011990">
    <property type="entry name" value="TPR-like_helical_dom_sf"/>
</dbReference>
<gene>
    <name evidence="2" type="ORF">PCAL00307_LOCUS18906</name>
    <name evidence="3" type="ORF">PECAL_4P03010</name>
</gene>
<evidence type="ECO:0000313" key="4">
    <source>
        <dbReference type="Proteomes" id="UP000789595"/>
    </source>
</evidence>
<evidence type="ECO:0000313" key="3">
    <source>
        <dbReference type="EMBL" id="CAH0373126.1"/>
    </source>
</evidence>